<sequence>MSSRATAAWLRAEVNGTALISPPEVLSETQLVNEETALYRSRRVNLEESISGLEQALVLVQQELAMTEPLVAKVRRVKLKFYV</sequence>
<protein>
    <submittedName>
        <fullName evidence="1">Membrane fusion protein, adhesin transport system</fullName>
    </submittedName>
</protein>
<dbReference type="AlphaFoldDB" id="A0A1I6T920"/>
<evidence type="ECO:0000313" key="2">
    <source>
        <dbReference type="Proteomes" id="UP000182827"/>
    </source>
</evidence>
<accession>A0A1I6T920</accession>
<proteinExistence type="predicted"/>
<gene>
    <name evidence="1" type="ORF">SAMN05444586_101028</name>
</gene>
<name>A0A1I6T920_9GAMM</name>
<dbReference type="Proteomes" id="UP000182827">
    <property type="component" value="Unassembled WGS sequence"/>
</dbReference>
<evidence type="ECO:0000313" key="1">
    <source>
        <dbReference type="EMBL" id="SFS85578.1"/>
    </source>
</evidence>
<dbReference type="EMBL" id="FOZU01000010">
    <property type="protein sequence ID" value="SFS85578.1"/>
    <property type="molecule type" value="Genomic_DNA"/>
</dbReference>
<keyword evidence="2" id="KW-1185">Reference proteome</keyword>
<organism evidence="1 2">
    <name type="scientific">Acinetobacter bohemicus</name>
    <dbReference type="NCBI Taxonomy" id="1435036"/>
    <lineage>
        <taxon>Bacteria</taxon>
        <taxon>Pseudomonadati</taxon>
        <taxon>Pseudomonadota</taxon>
        <taxon>Gammaproteobacteria</taxon>
        <taxon>Moraxellales</taxon>
        <taxon>Moraxellaceae</taxon>
        <taxon>Acinetobacter</taxon>
    </lineage>
</organism>
<reference evidence="2" key="1">
    <citation type="submission" date="2016-10" db="EMBL/GenBank/DDBJ databases">
        <authorList>
            <person name="Varghese N."/>
            <person name="Submissions S."/>
        </authorList>
    </citation>
    <scope>NUCLEOTIDE SEQUENCE [LARGE SCALE GENOMIC DNA]</scope>
    <source>
        <strain evidence="2">ANC 5076</strain>
    </source>
</reference>